<dbReference type="EMBL" id="LBXL01000013">
    <property type="protein sequence ID" value="KKR30103.1"/>
    <property type="molecule type" value="Genomic_DNA"/>
</dbReference>
<evidence type="ECO:0000259" key="7">
    <source>
        <dbReference type="Pfam" id="PF07687"/>
    </source>
</evidence>
<reference evidence="8 9" key="1">
    <citation type="journal article" date="2015" name="Nature">
        <title>rRNA introns, odd ribosomes, and small enigmatic genomes across a large radiation of phyla.</title>
        <authorList>
            <person name="Brown C.T."/>
            <person name="Hug L.A."/>
            <person name="Thomas B.C."/>
            <person name="Sharon I."/>
            <person name="Castelle C.J."/>
            <person name="Singh A."/>
            <person name="Wilkins M.J."/>
            <person name="Williams K.H."/>
            <person name="Banfield J.F."/>
        </authorList>
    </citation>
    <scope>NUCLEOTIDE SEQUENCE [LARGE SCALE GENOMIC DNA]</scope>
</reference>
<keyword evidence="4" id="KW-0378">Hydrolase</keyword>
<keyword evidence="2" id="KW-0645">Protease</keyword>
<dbReference type="SUPFAM" id="SSF55031">
    <property type="entry name" value="Bacterial exopeptidase dimerisation domain"/>
    <property type="match status" value="1"/>
</dbReference>
<comment type="caution">
    <text evidence="8">The sequence shown here is derived from an EMBL/GenBank/DDBJ whole genome shotgun (WGS) entry which is preliminary data.</text>
</comment>
<dbReference type="Pfam" id="PF01546">
    <property type="entry name" value="Peptidase_M20"/>
    <property type="match status" value="1"/>
</dbReference>
<dbReference type="Gene3D" id="3.30.70.360">
    <property type="match status" value="1"/>
</dbReference>
<evidence type="ECO:0000313" key="9">
    <source>
        <dbReference type="Proteomes" id="UP000034793"/>
    </source>
</evidence>
<evidence type="ECO:0000256" key="6">
    <source>
        <dbReference type="ARBA" id="ARBA00023049"/>
    </source>
</evidence>
<proteinExistence type="predicted"/>
<dbReference type="AlphaFoldDB" id="A0A0G0PQF2"/>
<protein>
    <recommendedName>
        <fullName evidence="7">Peptidase M20 dimerisation domain-containing protein</fullName>
    </recommendedName>
</protein>
<evidence type="ECO:0000256" key="4">
    <source>
        <dbReference type="ARBA" id="ARBA00022801"/>
    </source>
</evidence>
<evidence type="ECO:0000256" key="2">
    <source>
        <dbReference type="ARBA" id="ARBA00022670"/>
    </source>
</evidence>
<feature type="domain" description="Peptidase M20 dimerisation" evidence="7">
    <location>
        <begin position="166"/>
        <end position="256"/>
    </location>
</feature>
<keyword evidence="5" id="KW-0862">Zinc</keyword>
<dbReference type="InterPro" id="IPR011650">
    <property type="entry name" value="Peptidase_M20_dimer"/>
</dbReference>
<accession>A0A0G0PQF2</accession>
<dbReference type="PROSITE" id="PS00758">
    <property type="entry name" value="ARGE_DAPE_CPG2_1"/>
    <property type="match status" value="1"/>
</dbReference>
<sequence length="352" mass="37931">MRDRLIQTFYNLVKIDSPSGGEEEIIKFVVKKLTDAGCKVYVDSAGNVLARCKGLGEPVLLSAHLDTVEPGRNIKPKIKNNSLVSDDTTILGADNKVAVASILDSLITVPANKRRSLEIILSVREETDGGINHVDFSELKSKEGLVADSGEPIGTVILASPWIEDFEIGVFGEAAHTSTPEEGINAISVAANAISNLKWGKINEVTTTNIGIINGGYVTNTVPPLVEIKGEIRSFSQESFKNAKSKIDKVFQSEAKILGAKASLNHLFYCKGYQIPKDSEIVQKLAGIYGKLKITPRLVSSFGGSDANVLRANGINAINIGDGVENPHTVEERVSVKSLVQLRDIICEYISS</sequence>
<dbReference type="SUPFAM" id="SSF53187">
    <property type="entry name" value="Zn-dependent exopeptidases"/>
    <property type="match status" value="1"/>
</dbReference>
<keyword evidence="6" id="KW-0482">Metalloprotease</keyword>
<comment type="cofactor">
    <cofactor evidence="1">
        <name>Zn(2+)</name>
        <dbReference type="ChEBI" id="CHEBI:29105"/>
    </cofactor>
</comment>
<dbReference type="GO" id="GO:0006508">
    <property type="term" value="P:proteolysis"/>
    <property type="evidence" value="ECO:0007669"/>
    <property type="project" value="UniProtKB-KW"/>
</dbReference>
<evidence type="ECO:0000256" key="5">
    <source>
        <dbReference type="ARBA" id="ARBA00022833"/>
    </source>
</evidence>
<dbReference type="GO" id="GO:0008237">
    <property type="term" value="F:metallopeptidase activity"/>
    <property type="evidence" value="ECO:0007669"/>
    <property type="project" value="UniProtKB-KW"/>
</dbReference>
<dbReference type="GO" id="GO:0046872">
    <property type="term" value="F:metal ion binding"/>
    <property type="evidence" value="ECO:0007669"/>
    <property type="project" value="UniProtKB-KW"/>
</dbReference>
<dbReference type="Pfam" id="PF07687">
    <property type="entry name" value="M20_dimer"/>
    <property type="match status" value="1"/>
</dbReference>
<dbReference type="InterPro" id="IPR002933">
    <property type="entry name" value="Peptidase_M20"/>
</dbReference>
<dbReference type="Gene3D" id="3.40.630.10">
    <property type="entry name" value="Zn peptidases"/>
    <property type="match status" value="1"/>
</dbReference>
<evidence type="ECO:0000313" key="8">
    <source>
        <dbReference type="EMBL" id="KKR30103.1"/>
    </source>
</evidence>
<gene>
    <name evidence="8" type="ORF">UT61_C0013G0017</name>
</gene>
<name>A0A0G0PQF2_9BACT</name>
<dbReference type="PANTHER" id="PTHR42994">
    <property type="entry name" value="PEPTIDASE T"/>
    <property type="match status" value="1"/>
</dbReference>
<dbReference type="InterPro" id="IPR036264">
    <property type="entry name" value="Bact_exopeptidase_dim_dom"/>
</dbReference>
<organism evidence="8 9">
    <name type="scientific">Candidatus Woesebacteria bacterium GW2011_GWA1_39_8</name>
    <dbReference type="NCBI Taxonomy" id="1618552"/>
    <lineage>
        <taxon>Bacteria</taxon>
        <taxon>Candidatus Woeseibacteriota</taxon>
    </lineage>
</organism>
<evidence type="ECO:0000256" key="3">
    <source>
        <dbReference type="ARBA" id="ARBA00022723"/>
    </source>
</evidence>
<dbReference type="InterPro" id="IPR001261">
    <property type="entry name" value="ArgE/DapE_CS"/>
</dbReference>
<dbReference type="PANTHER" id="PTHR42994:SF2">
    <property type="entry name" value="PEPTIDASE"/>
    <property type="match status" value="1"/>
</dbReference>
<dbReference type="Proteomes" id="UP000034793">
    <property type="component" value="Unassembled WGS sequence"/>
</dbReference>
<keyword evidence="3" id="KW-0479">Metal-binding</keyword>
<evidence type="ECO:0000256" key="1">
    <source>
        <dbReference type="ARBA" id="ARBA00001947"/>
    </source>
</evidence>